<evidence type="ECO:0000256" key="5">
    <source>
        <dbReference type="ARBA" id="ARBA00023306"/>
    </source>
</evidence>
<feature type="region of interest" description="Disordered" evidence="7">
    <location>
        <begin position="1"/>
        <end position="21"/>
    </location>
</feature>
<accession>A0A6L2KDZ8</accession>
<gene>
    <name evidence="9" type="ORF">Tci_018925</name>
</gene>
<evidence type="ECO:0000256" key="7">
    <source>
        <dbReference type="SAM" id="MobiDB-lite"/>
    </source>
</evidence>
<dbReference type="InterPro" id="IPR036388">
    <property type="entry name" value="WH-like_DNA-bd_sf"/>
</dbReference>
<dbReference type="SUPFAM" id="SSF75632">
    <property type="entry name" value="Cullin homology domain"/>
    <property type="match status" value="1"/>
</dbReference>
<evidence type="ECO:0000259" key="8">
    <source>
        <dbReference type="PROSITE" id="PS50069"/>
    </source>
</evidence>
<dbReference type="InterPro" id="IPR014786">
    <property type="entry name" value="ANAPC2_C"/>
</dbReference>
<dbReference type="SMART" id="SM01013">
    <property type="entry name" value="APC2"/>
    <property type="match status" value="1"/>
</dbReference>
<dbReference type="AlphaFoldDB" id="A0A6L2KDZ8"/>
<reference evidence="9" key="1">
    <citation type="journal article" date="2019" name="Sci. Rep.">
        <title>Draft genome of Tanacetum cinerariifolium, the natural source of mosquito coil.</title>
        <authorList>
            <person name="Yamashiro T."/>
            <person name="Shiraishi A."/>
            <person name="Satake H."/>
            <person name="Nakayama K."/>
        </authorList>
    </citation>
    <scope>NUCLEOTIDE SEQUENCE</scope>
</reference>
<dbReference type="InterPro" id="IPR036317">
    <property type="entry name" value="Cullin_homology_sf"/>
</dbReference>
<protein>
    <recommendedName>
        <fullName evidence="1">Anaphase-promoting complex subunit 2</fullName>
    </recommendedName>
</protein>
<organism evidence="9">
    <name type="scientific">Tanacetum cinerariifolium</name>
    <name type="common">Dalmatian daisy</name>
    <name type="synonym">Chrysanthemum cinerariifolium</name>
    <dbReference type="NCBI Taxonomy" id="118510"/>
    <lineage>
        <taxon>Eukaryota</taxon>
        <taxon>Viridiplantae</taxon>
        <taxon>Streptophyta</taxon>
        <taxon>Embryophyta</taxon>
        <taxon>Tracheophyta</taxon>
        <taxon>Spermatophyta</taxon>
        <taxon>Magnoliopsida</taxon>
        <taxon>eudicotyledons</taxon>
        <taxon>Gunneridae</taxon>
        <taxon>Pentapetalae</taxon>
        <taxon>asterids</taxon>
        <taxon>campanulids</taxon>
        <taxon>Asterales</taxon>
        <taxon>Asteraceae</taxon>
        <taxon>Asteroideae</taxon>
        <taxon>Anthemideae</taxon>
        <taxon>Anthemidinae</taxon>
        <taxon>Tanacetum</taxon>
    </lineage>
</organism>
<name>A0A6L2KDZ8_TANCI</name>
<proteinExistence type="inferred from homology"/>
<feature type="domain" description="Cullin family profile" evidence="8">
    <location>
        <begin position="78"/>
        <end position="243"/>
    </location>
</feature>
<evidence type="ECO:0000256" key="3">
    <source>
        <dbReference type="ARBA" id="ARBA00022776"/>
    </source>
</evidence>
<dbReference type="GO" id="GO:0005680">
    <property type="term" value="C:anaphase-promoting complex"/>
    <property type="evidence" value="ECO:0007669"/>
    <property type="project" value="TreeGrafter"/>
</dbReference>
<evidence type="ECO:0000256" key="1">
    <source>
        <dbReference type="ARBA" id="ARBA00016068"/>
    </source>
</evidence>
<dbReference type="EMBL" id="BKCJ010002199">
    <property type="protein sequence ID" value="GEU46947.1"/>
    <property type="molecule type" value="Genomic_DNA"/>
</dbReference>
<dbReference type="InterPro" id="IPR016158">
    <property type="entry name" value="Cullin_homology"/>
</dbReference>
<dbReference type="Gene3D" id="3.30.230.130">
    <property type="entry name" value="Cullin, Chain C, Domain 2"/>
    <property type="match status" value="1"/>
</dbReference>
<evidence type="ECO:0000256" key="4">
    <source>
        <dbReference type="ARBA" id="ARBA00022786"/>
    </source>
</evidence>
<dbReference type="FunFam" id="1.10.10.10:FF:000331">
    <property type="entry name" value="Anaphase-promoting complex subunit 2"/>
    <property type="match status" value="1"/>
</dbReference>
<dbReference type="InterPro" id="IPR036390">
    <property type="entry name" value="WH_DNA-bd_sf"/>
</dbReference>
<keyword evidence="4" id="KW-0833">Ubl conjugation pathway</keyword>
<keyword evidence="2" id="KW-0132">Cell division</keyword>
<dbReference type="PROSITE" id="PS50069">
    <property type="entry name" value="CULLIN_2"/>
    <property type="match status" value="1"/>
</dbReference>
<dbReference type="InterPro" id="IPR044554">
    <property type="entry name" value="ANAPC2"/>
</dbReference>
<comment type="caution">
    <text evidence="9">The sequence shown here is derived from an EMBL/GenBank/DDBJ whole genome shotgun (WGS) entry which is preliminary data.</text>
</comment>
<dbReference type="PANTHER" id="PTHR45957:SF1">
    <property type="entry name" value="ANAPHASE-PROMOTING COMPLEX SUBUNIT 2"/>
    <property type="match status" value="1"/>
</dbReference>
<dbReference type="GO" id="GO:0051301">
    <property type="term" value="P:cell division"/>
    <property type="evidence" value="ECO:0007669"/>
    <property type="project" value="UniProtKB-KW"/>
</dbReference>
<dbReference type="SUPFAM" id="SSF46785">
    <property type="entry name" value="Winged helix' DNA-binding domain"/>
    <property type="match status" value="1"/>
</dbReference>
<dbReference type="Pfam" id="PF08672">
    <property type="entry name" value="ANAPC2"/>
    <property type="match status" value="1"/>
</dbReference>
<keyword evidence="3" id="KW-0498">Mitosis</keyword>
<dbReference type="GO" id="GO:0070979">
    <property type="term" value="P:protein K11-linked ubiquitination"/>
    <property type="evidence" value="ECO:0007669"/>
    <property type="project" value="TreeGrafter"/>
</dbReference>
<evidence type="ECO:0000256" key="2">
    <source>
        <dbReference type="ARBA" id="ARBA00022618"/>
    </source>
</evidence>
<comment type="similarity">
    <text evidence="6">Belongs to the cullin family.</text>
</comment>
<keyword evidence="5" id="KW-0131">Cell cycle</keyword>
<dbReference type="GO" id="GO:0007091">
    <property type="term" value="P:metaphase/anaphase transition of mitotic cell cycle"/>
    <property type="evidence" value="ECO:0007669"/>
    <property type="project" value="TreeGrafter"/>
</dbReference>
<feature type="compositionally biased region" description="Gly residues" evidence="7">
    <location>
        <begin position="1"/>
        <end position="15"/>
    </location>
</feature>
<evidence type="ECO:0000256" key="6">
    <source>
        <dbReference type="PROSITE-ProRule" id="PRU00330"/>
    </source>
</evidence>
<sequence>MLTDGTGGNNNGPGNTGDSLLEELTRDGENQENTGLDDEINTYDKQVWIDIQGWVPDPIGAAPFMGSHYRRKVDVLGMIVSIIGSKDQLINKYHVMLAGKLLNKPDYDIDTEIRTLELLKVQNLESMRFHLIYLMRLLYLRTSGHLVSYRNRLSIYHLCDYNVETKLQDEDVNIPEPLDHLLGDYAKRYHEIKTPRKLLWKKNLGTVKLELEFEDRTLQFTVTPVLVRVTIVVKTKEKELFFFCITGYACGKWSWIRTSMSDAGKTAVNSEEMIAGDDAERSVASVEDQLRKEMVVYENYITRMLKNFDSMALDRIHNTLKMHCFDPAYKKSLQQLQRFLSSLVAEEKIELRDVFIGTIHHSVEMFSMRRVVKCLVLRPGQRKAKEGCCVMYKTAKGGEEKNIGCSSGRRDCALFGPGSFAHERIWDLGIKIFLSDTLRARWFRRSEECYALVRITINLLCLGYVFRKVID</sequence>
<evidence type="ECO:0000313" key="9">
    <source>
        <dbReference type="EMBL" id="GEU46947.1"/>
    </source>
</evidence>
<dbReference type="PANTHER" id="PTHR45957">
    <property type="entry name" value="ANAPHASE-PROMOTING COMPLEX SUBUNIT 2"/>
    <property type="match status" value="1"/>
</dbReference>
<dbReference type="Gene3D" id="1.10.10.10">
    <property type="entry name" value="Winged helix-like DNA-binding domain superfamily/Winged helix DNA-binding domain"/>
    <property type="match status" value="1"/>
</dbReference>